<keyword evidence="2 3" id="KW-0175">Coiled coil</keyword>
<proteinExistence type="inferred from homology"/>
<dbReference type="PANTHER" id="PTHR19423:SF1">
    <property type="entry name" value="SH3 DOMAIN-BINDING PROTEIN 5"/>
    <property type="match status" value="1"/>
</dbReference>
<dbReference type="KEGG" id="hazt:108669936"/>
<feature type="region of interest" description="Disordered" evidence="4">
    <location>
        <begin position="377"/>
        <end position="415"/>
    </location>
</feature>
<dbReference type="GO" id="GO:0005737">
    <property type="term" value="C:cytoplasm"/>
    <property type="evidence" value="ECO:0007669"/>
    <property type="project" value="TreeGrafter"/>
</dbReference>
<comment type="similarity">
    <text evidence="1">Belongs to the SH3BP5 family.</text>
</comment>
<reference evidence="6" key="1">
    <citation type="submission" date="2025-08" db="UniProtKB">
        <authorList>
            <consortium name="RefSeq"/>
        </authorList>
    </citation>
    <scope>IDENTIFICATION</scope>
    <source>
        <tissue evidence="6">Whole organism</tissue>
    </source>
</reference>
<organism evidence="5 6">
    <name type="scientific">Hyalella azteca</name>
    <name type="common">Amphipod</name>
    <dbReference type="NCBI Taxonomy" id="294128"/>
    <lineage>
        <taxon>Eukaryota</taxon>
        <taxon>Metazoa</taxon>
        <taxon>Ecdysozoa</taxon>
        <taxon>Arthropoda</taxon>
        <taxon>Crustacea</taxon>
        <taxon>Multicrustacea</taxon>
        <taxon>Malacostraca</taxon>
        <taxon>Eumalacostraca</taxon>
        <taxon>Peracarida</taxon>
        <taxon>Amphipoda</taxon>
        <taxon>Senticaudata</taxon>
        <taxon>Talitrida</taxon>
        <taxon>Talitroidea</taxon>
        <taxon>Hyalellidae</taxon>
        <taxon>Hyalella</taxon>
    </lineage>
</organism>
<evidence type="ECO:0000313" key="5">
    <source>
        <dbReference type="Proteomes" id="UP000694843"/>
    </source>
</evidence>
<evidence type="ECO:0000313" key="6">
    <source>
        <dbReference type="RefSeq" id="XP_018012871.1"/>
    </source>
</evidence>
<feature type="compositionally biased region" description="Basic and acidic residues" evidence="4">
    <location>
        <begin position="308"/>
        <end position="317"/>
    </location>
</feature>
<feature type="region of interest" description="Disordered" evidence="4">
    <location>
        <begin position="301"/>
        <end position="347"/>
    </location>
</feature>
<evidence type="ECO:0000256" key="4">
    <source>
        <dbReference type="SAM" id="MobiDB-lite"/>
    </source>
</evidence>
<sequence length="415" mass="46404">MAIASSIRDCNESLCSSPDEYEHEELDPRVKVELDRLNGATDEINKLESALEDANNSFRHDLSEASSSLQLLGRKLGSAVEKARPYFEAMQHARKLHLDCQRTAVQYQRANSVHQAARSTISLAEERFSNAHLNQRQFDPAWQEMLNHATRKVLEAEAGRSASEREHEKRAAAFTAAQQRVAVLGRQLKSSIDKARPYFEQKDNFDAQMEQMSLRVEELQRAVANAKLSYSHALRNLERISEEIHEQRRYGGMENLTREPGVGAEDKQFTESSLSVNVDNKEPTIAELKTIPEPFREADVPAGSALRAEGEKKKVNEDSYEPEMDSDASSLGVRECGSGDESPPDLRDEVFPILCGGKNDLEDTITKDCIDVPRPLDRAANTSDDHSITKITLSPPHQELDLGSEAKPDLHTNLS</sequence>
<dbReference type="AlphaFoldDB" id="A0A8B7NHL9"/>
<feature type="coiled-coil region" evidence="3">
    <location>
        <begin position="30"/>
        <end position="57"/>
    </location>
</feature>
<keyword evidence="5" id="KW-1185">Reference proteome</keyword>
<feature type="compositionally biased region" description="Basic and acidic residues" evidence="4">
    <location>
        <begin position="398"/>
        <end position="415"/>
    </location>
</feature>
<dbReference type="RefSeq" id="XP_018012871.1">
    <property type="nucleotide sequence ID" value="XM_018157382.2"/>
</dbReference>
<dbReference type="InterPro" id="IPR007940">
    <property type="entry name" value="SH3BP5"/>
</dbReference>
<feature type="compositionally biased region" description="Basic and acidic residues" evidence="4">
    <location>
        <begin position="377"/>
        <end position="388"/>
    </location>
</feature>
<name>A0A8B7NHL9_HYAAZ</name>
<evidence type="ECO:0000256" key="1">
    <source>
        <dbReference type="ARBA" id="ARBA00007796"/>
    </source>
</evidence>
<gene>
    <name evidence="6" type="primary">LOC108669936</name>
</gene>
<dbReference type="Proteomes" id="UP000694843">
    <property type="component" value="Unplaced"/>
</dbReference>
<dbReference type="GeneID" id="108669936"/>
<dbReference type="Pfam" id="PF05276">
    <property type="entry name" value="SH3BP5"/>
    <property type="match status" value="1"/>
</dbReference>
<accession>A0A8B7NHL9</accession>
<dbReference type="GO" id="GO:0004860">
    <property type="term" value="F:protein kinase inhibitor activity"/>
    <property type="evidence" value="ECO:0007669"/>
    <property type="project" value="TreeGrafter"/>
</dbReference>
<evidence type="ECO:0000256" key="3">
    <source>
        <dbReference type="SAM" id="Coils"/>
    </source>
</evidence>
<dbReference type="OrthoDB" id="446789at2759"/>
<protein>
    <submittedName>
        <fullName evidence="6">SH3 domain-binding protein 5 homolog</fullName>
    </submittedName>
</protein>
<dbReference type="PANTHER" id="PTHR19423">
    <property type="entry name" value="SH3 DOMAIN-BINDING PROTEIN 5"/>
    <property type="match status" value="1"/>
</dbReference>
<dbReference type="GO" id="GO:0035556">
    <property type="term" value="P:intracellular signal transduction"/>
    <property type="evidence" value="ECO:0007669"/>
    <property type="project" value="InterPro"/>
</dbReference>
<feature type="coiled-coil region" evidence="3">
    <location>
        <begin position="202"/>
        <end position="236"/>
    </location>
</feature>
<evidence type="ECO:0000256" key="2">
    <source>
        <dbReference type="ARBA" id="ARBA00023054"/>
    </source>
</evidence>